<dbReference type="Pfam" id="PF01551">
    <property type="entry name" value="Peptidase_M23"/>
    <property type="match status" value="1"/>
</dbReference>
<evidence type="ECO:0000259" key="1">
    <source>
        <dbReference type="Pfam" id="PF01551"/>
    </source>
</evidence>
<dbReference type="RefSeq" id="WP_382210214.1">
    <property type="nucleotide sequence ID" value="NZ_JBHSZH010000005.1"/>
</dbReference>
<organism evidence="2 3">
    <name type="scientific">Halorussus caseinilyticus</name>
    <dbReference type="NCBI Taxonomy" id="3034025"/>
    <lineage>
        <taxon>Archaea</taxon>
        <taxon>Methanobacteriati</taxon>
        <taxon>Methanobacteriota</taxon>
        <taxon>Stenosarchaea group</taxon>
        <taxon>Halobacteria</taxon>
        <taxon>Halobacteriales</taxon>
        <taxon>Haladaptataceae</taxon>
        <taxon>Halorussus</taxon>
    </lineage>
</organism>
<name>A0ABD5WN76_9EURY</name>
<dbReference type="InterPro" id="IPR011055">
    <property type="entry name" value="Dup_hybrid_motif"/>
</dbReference>
<dbReference type="InterPro" id="IPR006311">
    <property type="entry name" value="TAT_signal"/>
</dbReference>
<dbReference type="EMBL" id="JBHSZH010000005">
    <property type="protein sequence ID" value="MFC7081971.1"/>
    <property type="molecule type" value="Genomic_DNA"/>
</dbReference>
<accession>A0ABD5WN76</accession>
<proteinExistence type="predicted"/>
<sequence length="237" mass="25018">MDFDRRSFLKASSSAIVGGMALSGTAAAGHLSVSDPAITTTDLNIREQPSTSASVKATADQWTGGHIVDGPTSADGYTWWKVSFNQDSDNGRITGWVAEGDAWLDGPTDFSYPCWGFITQTSAEDGGAIDIGNDYGTPPVAARDGTAYTGYGDRCGYYVSIDHGGGWTSIYCHMQERYVSDGQTVSEGQQIGEMGSTGNSTGPHVHFAIRYNGANQDIPGFDGQDLIAGSGIPKSYL</sequence>
<protein>
    <submittedName>
        <fullName evidence="2">Peptidoglycan DD-metalloendopeptidase family protein</fullName>
    </submittedName>
</protein>
<keyword evidence="3" id="KW-1185">Reference proteome</keyword>
<comment type="caution">
    <text evidence="2">The sequence shown here is derived from an EMBL/GenBank/DDBJ whole genome shotgun (WGS) entry which is preliminary data.</text>
</comment>
<reference evidence="2 3" key="1">
    <citation type="journal article" date="2019" name="Int. J. Syst. Evol. Microbiol.">
        <title>The Global Catalogue of Microorganisms (GCM) 10K type strain sequencing project: providing services to taxonomists for standard genome sequencing and annotation.</title>
        <authorList>
            <consortium name="The Broad Institute Genomics Platform"/>
            <consortium name="The Broad Institute Genome Sequencing Center for Infectious Disease"/>
            <person name="Wu L."/>
            <person name="Ma J."/>
        </authorList>
    </citation>
    <scope>NUCLEOTIDE SEQUENCE [LARGE SCALE GENOMIC DNA]</scope>
    <source>
        <strain evidence="2 3">DT72</strain>
    </source>
</reference>
<dbReference type="SUPFAM" id="SSF51261">
    <property type="entry name" value="Duplicated hybrid motif"/>
    <property type="match status" value="1"/>
</dbReference>
<dbReference type="Gene3D" id="2.70.70.10">
    <property type="entry name" value="Glucose Permease (Domain IIA)"/>
    <property type="match status" value="1"/>
</dbReference>
<dbReference type="PANTHER" id="PTHR21666:SF270">
    <property type="entry name" value="MUREIN HYDROLASE ACTIVATOR ENVC"/>
    <property type="match status" value="1"/>
</dbReference>
<dbReference type="Proteomes" id="UP001596407">
    <property type="component" value="Unassembled WGS sequence"/>
</dbReference>
<evidence type="ECO:0000313" key="2">
    <source>
        <dbReference type="EMBL" id="MFC7081971.1"/>
    </source>
</evidence>
<dbReference type="Gene3D" id="2.30.30.40">
    <property type="entry name" value="SH3 Domains"/>
    <property type="match status" value="1"/>
</dbReference>
<dbReference type="CDD" id="cd12797">
    <property type="entry name" value="M23_peptidase"/>
    <property type="match status" value="1"/>
</dbReference>
<evidence type="ECO:0000313" key="3">
    <source>
        <dbReference type="Proteomes" id="UP001596407"/>
    </source>
</evidence>
<dbReference type="InterPro" id="IPR050570">
    <property type="entry name" value="Cell_wall_metabolism_enzyme"/>
</dbReference>
<dbReference type="PANTHER" id="PTHR21666">
    <property type="entry name" value="PEPTIDASE-RELATED"/>
    <property type="match status" value="1"/>
</dbReference>
<dbReference type="AlphaFoldDB" id="A0ABD5WN76"/>
<gene>
    <name evidence="2" type="ORF">ACFQJ6_19615</name>
</gene>
<dbReference type="PROSITE" id="PS51318">
    <property type="entry name" value="TAT"/>
    <property type="match status" value="1"/>
</dbReference>
<feature type="domain" description="M23ase beta-sheet core" evidence="1">
    <location>
        <begin position="128"/>
        <end position="217"/>
    </location>
</feature>
<dbReference type="InterPro" id="IPR016047">
    <property type="entry name" value="M23ase_b-sheet_dom"/>
</dbReference>